<keyword evidence="3" id="KW-0597">Phosphoprotein</keyword>
<evidence type="ECO:0000256" key="1">
    <source>
        <dbReference type="ARBA" id="ARBA00005746"/>
    </source>
</evidence>
<dbReference type="GO" id="GO:0046718">
    <property type="term" value="P:symbiont entry into host cell"/>
    <property type="evidence" value="ECO:0007669"/>
    <property type="project" value="UniProtKB-KW"/>
</dbReference>
<organism evidence="10 11">
    <name type="scientific">Equine adenovirus B serotype 2</name>
    <name type="common">EAdV-2</name>
    <name type="synonym">Equine adenovirus 2</name>
    <dbReference type="NCBI Taxonomy" id="67603"/>
    <lineage>
        <taxon>Viruses</taxon>
        <taxon>Varidnaviria</taxon>
        <taxon>Bamfordvirae</taxon>
        <taxon>Preplasmiviricota</taxon>
        <taxon>Polisuviricotina</taxon>
        <taxon>Pharingeaviricetes</taxon>
        <taxon>Rowavirales</taxon>
        <taxon>Adenoviridae</taxon>
        <taxon>Mastadenovirus</taxon>
        <taxon>Mastadenovirus equidae</taxon>
        <taxon>Equine mastadenovirus B</taxon>
    </lineage>
</organism>
<evidence type="ECO:0000313" key="10">
    <source>
        <dbReference type="EMBL" id="AKT26028.1"/>
    </source>
</evidence>
<accession>A0A0K1DCH3</accession>
<feature type="region of interest" description="Disordered" evidence="9">
    <location>
        <begin position="96"/>
        <end position="139"/>
    </location>
</feature>
<dbReference type="GO" id="GO:0003677">
    <property type="term" value="F:DNA binding"/>
    <property type="evidence" value="ECO:0007669"/>
    <property type="project" value="UniProtKB-KW"/>
</dbReference>
<feature type="compositionally biased region" description="Basic residues" evidence="9">
    <location>
        <begin position="125"/>
        <end position="139"/>
    </location>
</feature>
<name>A0A0K1DCH3_ADEE2</name>
<reference evidence="10 11" key="1">
    <citation type="journal article" date="2015" name="Vet. Microbiol.">
        <title>Characterisation of the Equine adenovirus 2 genome.</title>
        <authorList>
            <person name="Giles C."/>
            <person name="Vanniasinkam T."/>
            <person name="Barton M."/>
            <person name="Mahony T.J."/>
        </authorList>
    </citation>
    <scope>NUCLEOTIDE SEQUENCE [LARGE SCALE GENOMIC DNA]</scope>
    <source>
        <strain evidence="10">EAdV2.385/75.9</strain>
    </source>
</reference>
<keyword evidence="6" id="KW-0426">Late protein</keyword>
<dbReference type="Proteomes" id="UP000102399">
    <property type="component" value="Segment"/>
</dbReference>
<evidence type="ECO:0000256" key="9">
    <source>
        <dbReference type="SAM" id="MobiDB-lite"/>
    </source>
</evidence>
<dbReference type="GeneID" id="25396001"/>
<proteinExistence type="inferred from homology"/>
<gene>
    <name evidence="10" type="primary">pVII</name>
</gene>
<dbReference type="RefSeq" id="YP_009162352.1">
    <property type="nucleotide sequence ID" value="NC_027705.1"/>
</dbReference>
<evidence type="ECO:0000256" key="6">
    <source>
        <dbReference type="ARBA" id="ARBA00022921"/>
    </source>
</evidence>
<protein>
    <submittedName>
        <fullName evidence="10">PVII</fullName>
    </submittedName>
</protein>
<organismHost>
    <name type="scientific">Equus caballus</name>
    <name type="common">Horse</name>
    <dbReference type="NCBI Taxonomy" id="9796"/>
</organismHost>
<dbReference type="KEGG" id="vg:25396001"/>
<keyword evidence="4" id="KW-1048">Host nucleus</keyword>
<evidence type="ECO:0000256" key="3">
    <source>
        <dbReference type="ARBA" id="ARBA00022553"/>
    </source>
</evidence>
<keyword evidence="8" id="KW-1160">Virus entry into host cell</keyword>
<sequence>MAILVSPSNNSGWGLGLRSMYGGARKRSAEHPVRVRGHYRAAWGSKKGTRTRGTQTAPRPVIKTEEDDDVDAEQAAANAVADVVAAYEAAVANGEITTRRRRRRRTTRRLPDATSTFLSRAIDRIRRRRRPKRRRRATQ</sequence>
<evidence type="ECO:0000313" key="11">
    <source>
        <dbReference type="Proteomes" id="UP000102399"/>
    </source>
</evidence>
<comment type="similarity">
    <text evidence="1">Belongs to the adenoviridae histone-like nucleoprotein family.</text>
</comment>
<dbReference type="Pfam" id="PF03228">
    <property type="entry name" value="Adeno_VII"/>
    <property type="match status" value="1"/>
</dbReference>
<feature type="region of interest" description="Disordered" evidence="9">
    <location>
        <begin position="40"/>
        <end position="69"/>
    </location>
</feature>
<dbReference type="InterPro" id="IPR004912">
    <property type="entry name" value="Adeno_VII"/>
</dbReference>
<evidence type="ECO:0000256" key="7">
    <source>
        <dbReference type="ARBA" id="ARBA00023125"/>
    </source>
</evidence>
<keyword evidence="7" id="KW-0238">DNA-binding</keyword>
<dbReference type="EMBL" id="KT160425">
    <property type="protein sequence ID" value="AKT26028.1"/>
    <property type="molecule type" value="Genomic_DNA"/>
</dbReference>
<keyword evidence="5" id="KW-0946">Virion</keyword>
<keyword evidence="11" id="KW-1185">Reference proteome</keyword>
<evidence type="ECO:0000256" key="8">
    <source>
        <dbReference type="ARBA" id="ARBA00023296"/>
    </source>
</evidence>
<feature type="compositionally biased region" description="Basic residues" evidence="9">
    <location>
        <begin position="99"/>
        <end position="108"/>
    </location>
</feature>
<dbReference type="OrthoDB" id="28265at10239"/>
<evidence type="ECO:0000256" key="4">
    <source>
        <dbReference type="ARBA" id="ARBA00022562"/>
    </source>
</evidence>
<keyword evidence="2" id="KW-1163">Viral penetration into host nucleus</keyword>
<evidence type="ECO:0000256" key="2">
    <source>
        <dbReference type="ARBA" id="ARBA00022524"/>
    </source>
</evidence>
<dbReference type="GO" id="GO:0019028">
    <property type="term" value="C:viral capsid"/>
    <property type="evidence" value="ECO:0007669"/>
    <property type="project" value="InterPro"/>
</dbReference>
<evidence type="ECO:0000256" key="5">
    <source>
        <dbReference type="ARBA" id="ARBA00022844"/>
    </source>
</evidence>
<dbReference type="GO" id="GO:0075732">
    <property type="term" value="P:viral penetration into host nucleus"/>
    <property type="evidence" value="ECO:0007669"/>
    <property type="project" value="UniProtKB-KW"/>
</dbReference>
<dbReference type="GO" id="GO:0043657">
    <property type="term" value="C:host cell"/>
    <property type="evidence" value="ECO:0007669"/>
    <property type="project" value="GOC"/>
</dbReference>